<dbReference type="InterPro" id="IPR000182">
    <property type="entry name" value="GNAT_dom"/>
</dbReference>
<keyword evidence="3" id="KW-1185">Reference proteome</keyword>
<dbReference type="RefSeq" id="XP_034014377.1">
    <property type="nucleotide sequence ID" value="XM_034158989.1"/>
</dbReference>
<dbReference type="AlphaFoldDB" id="A0A642UWT0"/>
<accession>A0A642UWT0</accession>
<reference evidence="2 3" key="1">
    <citation type="submission" date="2019-07" db="EMBL/GenBank/DDBJ databases">
        <title>Genome assembly of two rare yeast pathogens: Diutina rugosa and Trichomonascus ciferrii.</title>
        <authorList>
            <person name="Mixao V."/>
            <person name="Saus E."/>
            <person name="Hansen A."/>
            <person name="Lass-Flor C."/>
            <person name="Gabaldon T."/>
        </authorList>
    </citation>
    <scope>NUCLEOTIDE SEQUENCE [LARGE SCALE GENOMIC DNA]</scope>
    <source>
        <strain evidence="2 3">CBS 613</strain>
    </source>
</reference>
<sequence>MAITIRPATPDDIPWMVDISSINAKANVSSFTRGFIQSPLPADLIERWLPHIAVATVDGVTAGFAHSAPAPPPSAPRPPEPVSCHIVDNAARILVDGQPLSTLNYEFYGPALVAADYRGQGVYGTLFRHIVATARQQHRQALVAFVDADNPASLAVHTHLGFNVIDDLAIHGRNFHILVYSITENTST</sequence>
<proteinExistence type="predicted"/>
<name>A0A642UWT0_DIURU</name>
<dbReference type="PROSITE" id="PS51186">
    <property type="entry name" value="GNAT"/>
    <property type="match status" value="1"/>
</dbReference>
<organism evidence="2 3">
    <name type="scientific">Diutina rugosa</name>
    <name type="common">Yeast</name>
    <name type="synonym">Candida rugosa</name>
    <dbReference type="NCBI Taxonomy" id="5481"/>
    <lineage>
        <taxon>Eukaryota</taxon>
        <taxon>Fungi</taxon>
        <taxon>Dikarya</taxon>
        <taxon>Ascomycota</taxon>
        <taxon>Saccharomycotina</taxon>
        <taxon>Pichiomycetes</taxon>
        <taxon>Debaryomycetaceae</taxon>
        <taxon>Diutina</taxon>
    </lineage>
</organism>
<dbReference type="Pfam" id="PF00583">
    <property type="entry name" value="Acetyltransf_1"/>
    <property type="match status" value="1"/>
</dbReference>
<dbReference type="VEuPathDB" id="FungiDB:DIURU_000710"/>
<comment type="caution">
    <text evidence="2">The sequence shown here is derived from an EMBL/GenBank/DDBJ whole genome shotgun (WGS) entry which is preliminary data.</text>
</comment>
<dbReference type="SUPFAM" id="SSF55729">
    <property type="entry name" value="Acyl-CoA N-acyltransferases (Nat)"/>
    <property type="match status" value="1"/>
</dbReference>
<feature type="domain" description="N-acetyltransferase" evidence="1">
    <location>
        <begin position="3"/>
        <end position="185"/>
    </location>
</feature>
<protein>
    <recommendedName>
        <fullName evidence="1">N-acetyltransferase domain-containing protein</fullName>
    </recommendedName>
</protein>
<dbReference type="GeneID" id="54779363"/>
<dbReference type="Proteomes" id="UP000449547">
    <property type="component" value="Unassembled WGS sequence"/>
</dbReference>
<dbReference type="InterPro" id="IPR016181">
    <property type="entry name" value="Acyl_CoA_acyltransferase"/>
</dbReference>
<dbReference type="EMBL" id="SWFT01000027">
    <property type="protein sequence ID" value="KAA8907026.1"/>
    <property type="molecule type" value="Genomic_DNA"/>
</dbReference>
<evidence type="ECO:0000313" key="2">
    <source>
        <dbReference type="EMBL" id="KAA8907026.1"/>
    </source>
</evidence>
<dbReference type="Gene3D" id="3.40.630.30">
    <property type="match status" value="1"/>
</dbReference>
<dbReference type="GO" id="GO:0016747">
    <property type="term" value="F:acyltransferase activity, transferring groups other than amino-acyl groups"/>
    <property type="evidence" value="ECO:0007669"/>
    <property type="project" value="InterPro"/>
</dbReference>
<evidence type="ECO:0000259" key="1">
    <source>
        <dbReference type="PROSITE" id="PS51186"/>
    </source>
</evidence>
<evidence type="ECO:0000313" key="3">
    <source>
        <dbReference type="Proteomes" id="UP000449547"/>
    </source>
</evidence>
<gene>
    <name evidence="2" type="ORF">DIURU_000710</name>
</gene>